<accession>A0A1B9AU48</accession>
<keyword evidence="2" id="KW-1185">Reference proteome</keyword>
<reference evidence="2" key="1">
    <citation type="submission" date="2016-05" db="EMBL/GenBank/DDBJ databases">
        <authorList>
            <person name="Liu B."/>
            <person name="Wang J."/>
            <person name="Zhu Y."/>
            <person name="Liu G."/>
            <person name="Chen Q."/>
            <person name="Chen Z."/>
            <person name="Lan J."/>
            <person name="Che J."/>
            <person name="Ge C."/>
            <person name="Shi H."/>
            <person name="Pan Z."/>
            <person name="Liu X."/>
        </authorList>
    </citation>
    <scope>NUCLEOTIDE SEQUENCE [LARGE SCALE GENOMIC DNA]</scope>
    <source>
        <strain evidence="2">FJAT-27215</strain>
    </source>
</reference>
<comment type="caution">
    <text evidence="1">The sequence shown here is derived from an EMBL/GenBank/DDBJ whole genome shotgun (WGS) entry which is preliminary data.</text>
</comment>
<sequence>MSFFTVELDTTAPEISIIAPSYAGRDNWNKVVVQGNEVLGSKQEFYFIDSLGDRHDVTFLHEKDHYVGEVRFNDFPNGITTFYAVAEDEVGNVAPKAELSINIVGNPLKGVVDFSIYGRSPDYELTKRKQNMLVFSRGTEMNSAARAKVINPQTRTGVISIE</sequence>
<dbReference type="EMBL" id="MAYT01000023">
    <property type="protein sequence ID" value="OCA87281.1"/>
    <property type="molecule type" value="Genomic_DNA"/>
</dbReference>
<gene>
    <name evidence="1" type="ORF">A8F95_08515</name>
</gene>
<name>A0A1B9AU48_9BACI</name>
<dbReference type="RefSeq" id="WP_065410728.1">
    <property type="nucleotide sequence ID" value="NZ_MAYT01000023.1"/>
</dbReference>
<organism evidence="1 2">
    <name type="scientific">Pseudobacillus wudalianchiensis</name>
    <dbReference type="NCBI Taxonomy" id="1743143"/>
    <lineage>
        <taxon>Bacteria</taxon>
        <taxon>Bacillati</taxon>
        <taxon>Bacillota</taxon>
        <taxon>Bacilli</taxon>
        <taxon>Bacillales</taxon>
        <taxon>Bacillaceae</taxon>
        <taxon>Pseudobacillus</taxon>
    </lineage>
</organism>
<evidence type="ECO:0000313" key="2">
    <source>
        <dbReference type="Proteomes" id="UP000092578"/>
    </source>
</evidence>
<evidence type="ECO:0008006" key="3">
    <source>
        <dbReference type="Google" id="ProtNLM"/>
    </source>
</evidence>
<protein>
    <recommendedName>
        <fullName evidence="3">Bacterial Ig-like domain-containing protein</fullName>
    </recommendedName>
</protein>
<dbReference type="AlphaFoldDB" id="A0A1B9AU48"/>
<evidence type="ECO:0000313" key="1">
    <source>
        <dbReference type="EMBL" id="OCA87281.1"/>
    </source>
</evidence>
<dbReference type="Proteomes" id="UP000092578">
    <property type="component" value="Unassembled WGS sequence"/>
</dbReference>
<proteinExistence type="predicted"/>